<name>A0A939EXB0_9BACT</name>
<reference evidence="1" key="1">
    <citation type="submission" date="2021-03" db="EMBL/GenBank/DDBJ databases">
        <authorList>
            <person name="Kim M.K."/>
        </authorList>
    </citation>
    <scope>NUCLEOTIDE SEQUENCE</scope>
    <source>
        <strain evidence="1">BT186</strain>
    </source>
</reference>
<dbReference type="AlphaFoldDB" id="A0A939EXB0"/>
<dbReference type="EMBL" id="JAFLQZ010000007">
    <property type="protein sequence ID" value="MBO0358892.1"/>
    <property type="molecule type" value="Genomic_DNA"/>
</dbReference>
<gene>
    <name evidence="1" type="ORF">J0X19_13120</name>
</gene>
<proteinExistence type="predicted"/>
<accession>A0A939EXB0</accession>
<dbReference type="Proteomes" id="UP000664144">
    <property type="component" value="Unassembled WGS sequence"/>
</dbReference>
<evidence type="ECO:0000313" key="1">
    <source>
        <dbReference type="EMBL" id="MBO0358892.1"/>
    </source>
</evidence>
<comment type="caution">
    <text evidence="1">The sequence shown here is derived from an EMBL/GenBank/DDBJ whole genome shotgun (WGS) entry which is preliminary data.</text>
</comment>
<dbReference type="RefSeq" id="WP_206984811.1">
    <property type="nucleotide sequence ID" value="NZ_JAFLQZ010000007.1"/>
</dbReference>
<keyword evidence="2" id="KW-1185">Reference proteome</keyword>
<protein>
    <submittedName>
        <fullName evidence="1">Uncharacterized protein</fullName>
    </submittedName>
</protein>
<organism evidence="1 2">
    <name type="scientific">Hymenobacter telluris</name>
    <dbReference type="NCBI Taxonomy" id="2816474"/>
    <lineage>
        <taxon>Bacteria</taxon>
        <taxon>Pseudomonadati</taxon>
        <taxon>Bacteroidota</taxon>
        <taxon>Cytophagia</taxon>
        <taxon>Cytophagales</taxon>
        <taxon>Hymenobacteraceae</taxon>
        <taxon>Hymenobacter</taxon>
    </lineage>
</organism>
<sequence>MYLDFTCSDFLTISYNCDTQLLVGRWLRPVTEAEARQGYNDLLLVAKRQQAHYWLLDIRRRNRSAPETIT</sequence>
<evidence type="ECO:0000313" key="2">
    <source>
        <dbReference type="Proteomes" id="UP000664144"/>
    </source>
</evidence>